<reference evidence="7 8" key="1">
    <citation type="submission" date="2020-06" db="EMBL/GenBank/DDBJ databases">
        <title>Acidovorax antarctica sp. nov., isolated from Corinth ice sheet soil, Antarctic Fields Peninsula.</title>
        <authorList>
            <person name="Xu Q."/>
            <person name="Peng F."/>
        </authorList>
    </citation>
    <scope>NUCLEOTIDE SEQUENCE [LARGE SCALE GENOMIC DNA]</scope>
    <source>
        <strain evidence="7 8">16-35-5</strain>
    </source>
</reference>
<name>A0A6N1X6J9_9BURK</name>
<dbReference type="EMBL" id="CP054840">
    <property type="protein sequence ID" value="QKV55089.1"/>
    <property type="molecule type" value="Genomic_DNA"/>
</dbReference>
<dbReference type="Proteomes" id="UP000509579">
    <property type="component" value="Chromosome"/>
</dbReference>
<dbReference type="GO" id="GO:0071555">
    <property type="term" value="P:cell wall organization"/>
    <property type="evidence" value="ECO:0007669"/>
    <property type="project" value="UniProtKB-KW"/>
</dbReference>
<feature type="domain" description="RlpA-like protein double-psi beta-barrel" evidence="6">
    <location>
        <begin position="99"/>
        <end position="187"/>
    </location>
</feature>
<dbReference type="InterPro" id="IPR034718">
    <property type="entry name" value="RlpA"/>
</dbReference>
<feature type="compositionally biased region" description="Polar residues" evidence="5">
    <location>
        <begin position="34"/>
        <end position="46"/>
    </location>
</feature>
<evidence type="ECO:0000256" key="4">
    <source>
        <dbReference type="RuleBase" id="RU003495"/>
    </source>
</evidence>
<dbReference type="InterPro" id="IPR036908">
    <property type="entry name" value="RlpA-like_sf"/>
</dbReference>
<dbReference type="Pfam" id="PF03330">
    <property type="entry name" value="DPBB_1"/>
    <property type="match status" value="1"/>
</dbReference>
<dbReference type="AlphaFoldDB" id="A0A6N1X6J9"/>
<dbReference type="Gene3D" id="2.40.40.10">
    <property type="entry name" value="RlpA-like domain"/>
    <property type="match status" value="1"/>
</dbReference>
<keyword evidence="8" id="KW-1185">Reference proteome</keyword>
<comment type="function">
    <text evidence="3">Lytic transglycosylase with a strong preference for naked glycan strands that lack stem peptides.</text>
</comment>
<organism evidence="7 8">
    <name type="scientific">Comamonas antarctica</name>
    <dbReference type="NCBI Taxonomy" id="2743470"/>
    <lineage>
        <taxon>Bacteria</taxon>
        <taxon>Pseudomonadati</taxon>
        <taxon>Pseudomonadota</taxon>
        <taxon>Betaproteobacteria</taxon>
        <taxon>Burkholderiales</taxon>
        <taxon>Comamonadaceae</taxon>
        <taxon>Comamonas</taxon>
    </lineage>
</organism>
<feature type="compositionally biased region" description="Basic residues" evidence="5">
    <location>
        <begin position="229"/>
        <end position="238"/>
    </location>
</feature>
<evidence type="ECO:0000313" key="7">
    <source>
        <dbReference type="EMBL" id="QKV55089.1"/>
    </source>
</evidence>
<evidence type="ECO:0000256" key="1">
    <source>
        <dbReference type="ARBA" id="ARBA00023239"/>
    </source>
</evidence>
<evidence type="ECO:0000313" key="8">
    <source>
        <dbReference type="Proteomes" id="UP000509579"/>
    </source>
</evidence>
<sequence length="238" mass="25543">MSMWLAACAPLPVANEVEDALATCRVPVGGGEGDTTTQPCPEASTSLQPLEPFEQPAPPPPRKPRLPRAIPSPVAEPAVPAEPAASSPYELSPPRESDQQGLASWYGPRFHGRRTASGERFDSQDLTAAHRTLAFGTRVCVRSSVTGKAVVVRINDRGPFSHNRVIDLSQGAAEALGMVGLGIKPVELWQLDKDEEECPEMFDEGDDTRVAAEDQPAPQAARALASRKAPAKKPVRRR</sequence>
<accession>A0A6N1X6J9</accession>
<feature type="compositionally biased region" description="Low complexity" evidence="5">
    <location>
        <begin position="67"/>
        <end position="92"/>
    </location>
</feature>
<dbReference type="GO" id="GO:0000270">
    <property type="term" value="P:peptidoglycan metabolic process"/>
    <property type="evidence" value="ECO:0007669"/>
    <property type="project" value="UniProtKB-UniRule"/>
</dbReference>
<comment type="similarity">
    <text evidence="3 4">Belongs to the RlpA family.</text>
</comment>
<dbReference type="PANTHER" id="PTHR34183">
    <property type="entry name" value="ENDOLYTIC PEPTIDOGLYCAN TRANSGLYCOSYLASE RLPA"/>
    <property type="match status" value="1"/>
</dbReference>
<keyword evidence="1 3" id="KW-0456">Lyase</keyword>
<dbReference type="SUPFAM" id="SSF50685">
    <property type="entry name" value="Barwin-like endoglucanases"/>
    <property type="match status" value="1"/>
</dbReference>
<dbReference type="InterPro" id="IPR009009">
    <property type="entry name" value="RlpA-like_DPBB"/>
</dbReference>
<feature type="region of interest" description="Disordered" evidence="5">
    <location>
        <begin position="28"/>
        <end position="109"/>
    </location>
</feature>
<dbReference type="PANTHER" id="PTHR34183:SF8">
    <property type="entry name" value="ENDOLYTIC PEPTIDOGLYCAN TRANSGLYCOSYLASE RLPA-RELATED"/>
    <property type="match status" value="1"/>
</dbReference>
<protein>
    <recommendedName>
        <fullName evidence="3">Endolytic peptidoglycan transglycosylase RlpA</fullName>
        <ecNumber evidence="3">4.2.2.-</ecNumber>
    </recommendedName>
</protein>
<keyword evidence="2 3" id="KW-0961">Cell wall biogenesis/degradation</keyword>
<dbReference type="GO" id="GO:0008932">
    <property type="term" value="F:lytic endotransglycosylase activity"/>
    <property type="evidence" value="ECO:0007669"/>
    <property type="project" value="UniProtKB-UniRule"/>
</dbReference>
<feature type="compositionally biased region" description="Low complexity" evidence="5">
    <location>
        <begin position="215"/>
        <end position="228"/>
    </location>
</feature>
<feature type="region of interest" description="Disordered" evidence="5">
    <location>
        <begin position="214"/>
        <end position="238"/>
    </location>
</feature>
<dbReference type="CDD" id="cd22268">
    <property type="entry name" value="DPBB_RlpA-like"/>
    <property type="match status" value="1"/>
</dbReference>
<dbReference type="EC" id="4.2.2.-" evidence="3"/>
<dbReference type="HAMAP" id="MF_02071">
    <property type="entry name" value="RlpA"/>
    <property type="match status" value="1"/>
</dbReference>
<evidence type="ECO:0000256" key="3">
    <source>
        <dbReference type="HAMAP-Rule" id="MF_02071"/>
    </source>
</evidence>
<dbReference type="NCBIfam" id="TIGR00413">
    <property type="entry name" value="rlpA"/>
    <property type="match status" value="1"/>
</dbReference>
<evidence type="ECO:0000256" key="5">
    <source>
        <dbReference type="SAM" id="MobiDB-lite"/>
    </source>
</evidence>
<evidence type="ECO:0000256" key="2">
    <source>
        <dbReference type="ARBA" id="ARBA00023316"/>
    </source>
</evidence>
<proteinExistence type="inferred from homology"/>
<evidence type="ECO:0000259" key="6">
    <source>
        <dbReference type="Pfam" id="PF03330"/>
    </source>
</evidence>
<gene>
    <name evidence="3" type="primary">rlpA</name>
    <name evidence="7" type="ORF">HUK68_16780</name>
</gene>
<dbReference type="InterPro" id="IPR012997">
    <property type="entry name" value="RplA"/>
</dbReference>
<dbReference type="KEGG" id="aant:HUK68_16780"/>